<organism evidence="7 8">
    <name type="scientific">Aeribacillus pallidus</name>
    <dbReference type="NCBI Taxonomy" id="33936"/>
    <lineage>
        <taxon>Bacteria</taxon>
        <taxon>Bacillati</taxon>
        <taxon>Bacillota</taxon>
        <taxon>Bacilli</taxon>
        <taxon>Bacillales</taxon>
        <taxon>Bacillaceae</taxon>
        <taxon>Aeribacillus</taxon>
    </lineage>
</organism>
<evidence type="ECO:0000256" key="5">
    <source>
        <dbReference type="PIRSR" id="PIRSR005962-1"/>
    </source>
</evidence>
<keyword evidence="3" id="KW-0378">Hydrolase</keyword>
<keyword evidence="5" id="KW-0464">Manganese</keyword>
<comment type="cofactor">
    <cofactor evidence="5">
        <name>Mn(2+)</name>
        <dbReference type="ChEBI" id="CHEBI:29035"/>
    </cofactor>
    <text evidence="5">The Mn(2+) ion enhances activity.</text>
</comment>
<dbReference type="Proteomes" id="UP000214606">
    <property type="component" value="Chromosome"/>
</dbReference>
<evidence type="ECO:0000313" key="7">
    <source>
        <dbReference type="EMBL" id="ASS92217.1"/>
    </source>
</evidence>
<evidence type="ECO:0000256" key="3">
    <source>
        <dbReference type="ARBA" id="ARBA00022801"/>
    </source>
</evidence>
<feature type="domain" description="Peptidase M20 dimerisation" evidence="6">
    <location>
        <begin position="189"/>
        <end position="280"/>
    </location>
</feature>
<feature type="binding site" evidence="5">
    <location>
        <position position="140"/>
    </location>
    <ligand>
        <name>Mn(2+)</name>
        <dbReference type="ChEBI" id="CHEBI:29035"/>
        <label>2</label>
    </ligand>
</feature>
<protein>
    <submittedName>
        <fullName evidence="7">Peptidase M20</fullName>
    </submittedName>
</protein>
<evidence type="ECO:0000313" key="8">
    <source>
        <dbReference type="Proteomes" id="UP000214606"/>
    </source>
</evidence>
<dbReference type="InterPro" id="IPR036264">
    <property type="entry name" value="Bact_exopeptidase_dim_dom"/>
</dbReference>
<name>A0A161WBG8_9BACI</name>
<gene>
    <name evidence="7" type="ORF">AP3564_01235</name>
</gene>
<dbReference type="GO" id="GO:0046872">
    <property type="term" value="F:metal ion binding"/>
    <property type="evidence" value="ECO:0007669"/>
    <property type="project" value="UniProtKB-KW"/>
</dbReference>
<evidence type="ECO:0000256" key="1">
    <source>
        <dbReference type="ARBA" id="ARBA00006153"/>
    </source>
</evidence>
<proteinExistence type="inferred from homology"/>
<accession>A0A161WBG8</accession>
<feature type="binding site" evidence="5">
    <location>
        <position position="103"/>
    </location>
    <ligand>
        <name>Mn(2+)</name>
        <dbReference type="ChEBI" id="CHEBI:29035"/>
        <label>2</label>
    </ligand>
</feature>
<evidence type="ECO:0000256" key="2">
    <source>
        <dbReference type="ARBA" id="ARBA00022723"/>
    </source>
</evidence>
<dbReference type="InterPro" id="IPR002933">
    <property type="entry name" value="Peptidase_M20"/>
</dbReference>
<accession>A0A223EAD6</accession>
<dbReference type="PANTHER" id="PTHR11014:SF63">
    <property type="entry name" value="METALLOPEPTIDASE, PUTATIVE (AFU_ORTHOLOGUE AFUA_6G09600)-RELATED"/>
    <property type="match status" value="1"/>
</dbReference>
<dbReference type="InterPro" id="IPR011650">
    <property type="entry name" value="Peptidase_M20_dimer"/>
</dbReference>
<evidence type="ECO:0000259" key="6">
    <source>
        <dbReference type="Pfam" id="PF07687"/>
    </source>
</evidence>
<dbReference type="Gene3D" id="3.40.630.10">
    <property type="entry name" value="Zn peptidases"/>
    <property type="match status" value="1"/>
</dbReference>
<dbReference type="RefSeq" id="WP_066250069.1">
    <property type="nucleotide sequence ID" value="NZ_CP017703.1"/>
</dbReference>
<reference evidence="7 8" key="1">
    <citation type="submission" date="2016-10" db="EMBL/GenBank/DDBJ databases">
        <title>The whole genome sequencing and assembly of Aeribacillus pallidus KCTC3564 strain.</title>
        <authorList>
            <person name="Lee Y.-J."/>
            <person name="Park M.-K."/>
            <person name="Yi H."/>
            <person name="Bahn Y.-S."/>
            <person name="Kim J.F."/>
            <person name="Lee D.-W."/>
        </authorList>
    </citation>
    <scope>NUCLEOTIDE SEQUENCE [LARGE SCALE GENOMIC DNA]</scope>
    <source>
        <strain evidence="7 8">KCTC3564</strain>
    </source>
</reference>
<feature type="binding site" evidence="5">
    <location>
        <position position="364"/>
    </location>
    <ligand>
        <name>Mn(2+)</name>
        <dbReference type="ChEBI" id="CHEBI:29035"/>
        <label>2</label>
    </ligand>
</feature>
<dbReference type="GO" id="GO:0050118">
    <property type="term" value="F:N-acetyldiaminopimelate deacetylase activity"/>
    <property type="evidence" value="ECO:0007669"/>
    <property type="project" value="UniProtKB-ARBA"/>
</dbReference>
<feature type="binding site" evidence="5">
    <location>
        <position position="105"/>
    </location>
    <ligand>
        <name>Mn(2+)</name>
        <dbReference type="ChEBI" id="CHEBI:29035"/>
        <label>2</label>
    </ligand>
</feature>
<feature type="binding site" evidence="5">
    <location>
        <position position="165"/>
    </location>
    <ligand>
        <name>Mn(2+)</name>
        <dbReference type="ChEBI" id="CHEBI:29035"/>
        <label>2</label>
    </ligand>
</feature>
<dbReference type="PIRSF" id="PIRSF005962">
    <property type="entry name" value="Pept_M20D_amidohydro"/>
    <property type="match status" value="1"/>
</dbReference>
<dbReference type="CDD" id="cd08021">
    <property type="entry name" value="M20_Acy1_YhaA-like"/>
    <property type="match status" value="1"/>
</dbReference>
<dbReference type="InterPro" id="IPR017439">
    <property type="entry name" value="Amidohydrolase"/>
</dbReference>
<dbReference type="NCBIfam" id="TIGR01891">
    <property type="entry name" value="amidohydrolases"/>
    <property type="match status" value="1"/>
</dbReference>
<dbReference type="FunFam" id="3.40.630.10:FF:000006">
    <property type="entry name" value="N-acetyldiaminopimelate deacetylase"/>
    <property type="match status" value="1"/>
</dbReference>
<sequence length="392" mass="43598">MIKELHRSLMENFEQLVSWRRYLHRHPELSFQEENTPKFIAEKLSSFGIEVKTGIGGNGVIGMIKGGKEGKTIAFRADFDALPIHEENDSPYRSSVKGVMHACGHDGHTAALLGVAKVLSEIDRSRLKGNIVFIFQHAEEKPPGGAKFMIEDGCLDDVDLVFGAHVSTDIPYGKIGLREGPVMAAVDAFTIQIKGKGGHGARPHETVDALVIGSQIVNYLQQIVSRRVNPIDSAVVTVGVFQAGTAFNVIAENARIEGTVRTFNPNVRKQIEEEIRAIVQGLCQASHASYEIDYLNGYPPVINPRNETEQLRAIISETYASDCFYNYQPSMGAEDFAYYLKHKPGVYFHVGARGDDPKTHYPHHHPRFDFDERALLVSGKIFLSIVNHYLLQ</sequence>
<dbReference type="EMBL" id="CP017703">
    <property type="protein sequence ID" value="ASS92217.1"/>
    <property type="molecule type" value="Genomic_DNA"/>
</dbReference>
<dbReference type="GO" id="GO:0019877">
    <property type="term" value="P:diaminopimelate biosynthetic process"/>
    <property type="evidence" value="ECO:0007669"/>
    <property type="project" value="UniProtKB-ARBA"/>
</dbReference>
<dbReference type="FunFam" id="3.30.70.360:FF:000001">
    <property type="entry name" value="N-acetyldiaminopimelate deacetylase"/>
    <property type="match status" value="1"/>
</dbReference>
<dbReference type="KEGG" id="apak:AP3564_01235"/>
<dbReference type="Gene3D" id="3.30.70.360">
    <property type="match status" value="1"/>
</dbReference>
<comment type="catalytic activity">
    <reaction evidence="4">
        <text>N-acetyl-L-cysteine + H2O = L-cysteine + acetate</text>
        <dbReference type="Rhea" id="RHEA:75515"/>
        <dbReference type="ChEBI" id="CHEBI:15377"/>
        <dbReference type="ChEBI" id="CHEBI:30089"/>
        <dbReference type="ChEBI" id="CHEBI:35235"/>
        <dbReference type="ChEBI" id="CHEBI:78236"/>
    </reaction>
    <physiologicalReaction direction="left-to-right" evidence="4">
        <dbReference type="Rhea" id="RHEA:75516"/>
    </physiologicalReaction>
</comment>
<dbReference type="SUPFAM" id="SSF55031">
    <property type="entry name" value="Bacterial exopeptidase dimerisation domain"/>
    <property type="match status" value="1"/>
</dbReference>
<evidence type="ECO:0000256" key="4">
    <source>
        <dbReference type="ARBA" id="ARBA00052737"/>
    </source>
</evidence>
<dbReference type="Pfam" id="PF01546">
    <property type="entry name" value="Peptidase_M20"/>
    <property type="match status" value="1"/>
</dbReference>
<keyword evidence="2 5" id="KW-0479">Metal-binding</keyword>
<dbReference type="AlphaFoldDB" id="A0A161WBG8"/>
<dbReference type="Pfam" id="PF07687">
    <property type="entry name" value="M20_dimer"/>
    <property type="match status" value="1"/>
</dbReference>
<dbReference type="SUPFAM" id="SSF53187">
    <property type="entry name" value="Zn-dependent exopeptidases"/>
    <property type="match status" value="1"/>
</dbReference>
<comment type="similarity">
    <text evidence="1">Belongs to the peptidase M20 family.</text>
</comment>
<dbReference type="PANTHER" id="PTHR11014">
    <property type="entry name" value="PEPTIDASE M20 FAMILY MEMBER"/>
    <property type="match status" value="1"/>
</dbReference>